<dbReference type="EMBL" id="AP012029">
    <property type="protein sequence ID" value="BAJ62251.1"/>
    <property type="molecule type" value="Genomic_DNA"/>
</dbReference>
<organism evidence="2 3">
    <name type="scientific">Anaerolinea thermophila (strain DSM 14523 / JCM 11388 / NBRC 100420 / UNI-1)</name>
    <dbReference type="NCBI Taxonomy" id="926569"/>
    <lineage>
        <taxon>Bacteria</taxon>
        <taxon>Bacillati</taxon>
        <taxon>Chloroflexota</taxon>
        <taxon>Anaerolineae</taxon>
        <taxon>Anaerolineales</taxon>
        <taxon>Anaerolineaceae</taxon>
        <taxon>Anaerolinea</taxon>
    </lineage>
</organism>
<evidence type="ECO:0000313" key="3">
    <source>
        <dbReference type="Proteomes" id="UP000008922"/>
    </source>
</evidence>
<protein>
    <submittedName>
        <fullName evidence="2">Uncharacterized protein</fullName>
    </submittedName>
</protein>
<sequence>MTSDEIVMFLGFLVFLLYPAIAIYVALQKKRTCFALGIFLSIFIGLGPFVSTYFFLASTKNRE</sequence>
<dbReference type="HOGENOM" id="CLU_2875864_0_0_0"/>
<feature type="transmembrane region" description="Helical" evidence="1">
    <location>
        <begin position="6"/>
        <end position="27"/>
    </location>
</feature>
<keyword evidence="1" id="KW-0472">Membrane</keyword>
<keyword evidence="1" id="KW-1133">Transmembrane helix</keyword>
<dbReference type="STRING" id="926569.ANT_02170"/>
<keyword evidence="1" id="KW-0812">Transmembrane</keyword>
<gene>
    <name evidence="2" type="ordered locus">ANT_02170</name>
</gene>
<accession>E8MZA8</accession>
<reference evidence="2 3" key="1">
    <citation type="submission" date="2010-12" db="EMBL/GenBank/DDBJ databases">
        <title>Whole genome sequence of Anaerolinea thermophila UNI-1.</title>
        <authorList>
            <person name="Narita-Yamada S."/>
            <person name="Kishi E."/>
            <person name="Watanabe Y."/>
            <person name="Takasaki K."/>
            <person name="Ankai A."/>
            <person name="Oguchi A."/>
            <person name="Fukui S."/>
            <person name="Takahashi M."/>
            <person name="Yashiro I."/>
            <person name="Hosoyama A."/>
            <person name="Sekiguchi Y."/>
            <person name="Hanada S."/>
            <person name="Fujita N."/>
        </authorList>
    </citation>
    <scope>NUCLEOTIDE SEQUENCE [LARGE SCALE GENOMIC DNA]</scope>
    <source>
        <strain evidence="3">DSM 14523 / JCM 11388 / NBRC 100420 / UNI-1</strain>
    </source>
</reference>
<dbReference type="KEGG" id="atm:ANT_02170"/>
<dbReference type="InParanoid" id="E8MZA8"/>
<keyword evidence="3" id="KW-1185">Reference proteome</keyword>
<evidence type="ECO:0000313" key="2">
    <source>
        <dbReference type="EMBL" id="BAJ62251.1"/>
    </source>
</evidence>
<evidence type="ECO:0000256" key="1">
    <source>
        <dbReference type="SAM" id="Phobius"/>
    </source>
</evidence>
<name>E8MZA8_ANATU</name>
<feature type="transmembrane region" description="Helical" evidence="1">
    <location>
        <begin position="34"/>
        <end position="56"/>
    </location>
</feature>
<dbReference type="AlphaFoldDB" id="E8MZA8"/>
<proteinExistence type="predicted"/>
<dbReference type="Proteomes" id="UP000008922">
    <property type="component" value="Chromosome"/>
</dbReference>